<sequence length="121" mass="13623">MMDTEVLQKGKKARCRVIQDKDAQEAQPGVYTAKKEDVQKAQAQRLASSRLLRTFLVHSGSLSIGVDDTTGLPFLEKREAADEHQPNSEQCILSITPTQWDDLVAIHERNEPLVGHRPYLE</sequence>
<dbReference type="InterPro" id="IPR014854">
    <property type="entry name" value="Nse4_C"/>
</dbReference>
<accession>A0A080Z8D0</accession>
<feature type="domain" description="Non-structural maintenance of chromosome element 4 C-terminal" evidence="1">
    <location>
        <begin position="55"/>
        <end position="113"/>
    </location>
</feature>
<protein>
    <recommendedName>
        <fullName evidence="1">Non-structural maintenance of chromosome element 4 C-terminal domain-containing protein</fullName>
    </recommendedName>
</protein>
<dbReference type="Proteomes" id="UP000028582">
    <property type="component" value="Unassembled WGS sequence"/>
</dbReference>
<gene>
    <name evidence="2" type="ORF">F444_19294</name>
</gene>
<dbReference type="EMBL" id="ANJA01003531">
    <property type="protein sequence ID" value="ETO62891.1"/>
    <property type="molecule type" value="Genomic_DNA"/>
</dbReference>
<organism evidence="2 3">
    <name type="scientific">Phytophthora nicotianae P1976</name>
    <dbReference type="NCBI Taxonomy" id="1317066"/>
    <lineage>
        <taxon>Eukaryota</taxon>
        <taxon>Sar</taxon>
        <taxon>Stramenopiles</taxon>
        <taxon>Oomycota</taxon>
        <taxon>Peronosporomycetes</taxon>
        <taxon>Peronosporales</taxon>
        <taxon>Peronosporaceae</taxon>
        <taxon>Phytophthora</taxon>
    </lineage>
</organism>
<reference evidence="2 3" key="1">
    <citation type="submission" date="2013-11" db="EMBL/GenBank/DDBJ databases">
        <title>The Genome Sequence of Phytophthora parasitica P1976.</title>
        <authorList>
            <consortium name="The Broad Institute Genomics Platform"/>
            <person name="Russ C."/>
            <person name="Tyler B."/>
            <person name="Panabieres F."/>
            <person name="Shan W."/>
            <person name="Tripathy S."/>
            <person name="Grunwald N."/>
            <person name="Machado M."/>
            <person name="Johnson C.S."/>
            <person name="Walker B."/>
            <person name="Young S."/>
            <person name="Zeng Q."/>
            <person name="Gargeya S."/>
            <person name="Fitzgerald M."/>
            <person name="Haas B."/>
            <person name="Abouelleil A."/>
            <person name="Allen A.W."/>
            <person name="Alvarado L."/>
            <person name="Arachchi H.M."/>
            <person name="Berlin A.M."/>
            <person name="Chapman S.B."/>
            <person name="Gainer-Dewar J."/>
            <person name="Goldberg J."/>
            <person name="Griggs A."/>
            <person name="Gujja S."/>
            <person name="Hansen M."/>
            <person name="Howarth C."/>
            <person name="Imamovic A."/>
            <person name="Ireland A."/>
            <person name="Larimer J."/>
            <person name="McCowan C."/>
            <person name="Murphy C."/>
            <person name="Pearson M."/>
            <person name="Poon T.W."/>
            <person name="Priest M."/>
            <person name="Roberts A."/>
            <person name="Saif S."/>
            <person name="Shea T."/>
            <person name="Sisk P."/>
            <person name="Sykes S."/>
            <person name="Wortman J."/>
            <person name="Nusbaum C."/>
            <person name="Birren B."/>
        </authorList>
    </citation>
    <scope>NUCLEOTIDE SEQUENCE [LARGE SCALE GENOMIC DNA]</scope>
    <source>
        <strain evidence="2 3">P1976</strain>
    </source>
</reference>
<evidence type="ECO:0000313" key="3">
    <source>
        <dbReference type="Proteomes" id="UP000028582"/>
    </source>
</evidence>
<dbReference type="AlphaFoldDB" id="A0A080Z8D0"/>
<proteinExistence type="predicted"/>
<evidence type="ECO:0000313" key="2">
    <source>
        <dbReference type="EMBL" id="ETO62891.1"/>
    </source>
</evidence>
<comment type="caution">
    <text evidence="2">The sequence shown here is derived from an EMBL/GenBank/DDBJ whole genome shotgun (WGS) entry which is preliminary data.</text>
</comment>
<evidence type="ECO:0000259" key="1">
    <source>
        <dbReference type="Pfam" id="PF08743"/>
    </source>
</evidence>
<name>A0A080Z8D0_PHYNI</name>
<dbReference type="Pfam" id="PF08743">
    <property type="entry name" value="Nse4_C"/>
    <property type="match status" value="1"/>
</dbReference>